<evidence type="ECO:0000259" key="6">
    <source>
        <dbReference type="Pfam" id="PF13088"/>
    </source>
</evidence>
<dbReference type="InterPro" id="IPR026856">
    <property type="entry name" value="Sialidase_fam"/>
</dbReference>
<dbReference type="InterPro" id="IPR036278">
    <property type="entry name" value="Sialidase_sf"/>
</dbReference>
<dbReference type="HOGENOM" id="CLU_024620_1_0_11"/>
<dbReference type="KEGG" id="sna:Snas_5835"/>
<comment type="catalytic activity">
    <reaction evidence="1">
        <text>Hydrolysis of alpha-(2-&gt;3)-, alpha-(2-&gt;6)-, alpha-(2-&gt;8)- glycosidic linkages of terminal sialic acid residues in oligosaccharides, glycoproteins, glycolipids, colominic acid and synthetic substrates.</text>
        <dbReference type="EC" id="3.2.1.18"/>
    </reaction>
</comment>
<keyword evidence="5" id="KW-0732">Signal</keyword>
<sequence length="392" mass="41432">MRLLRPLVIAAVAALTVTAGLLTAGPASAAPDVQTIFTKGENGYGCHRIPAILRAGNGDLLAFAEARTEFCGDTGHIDLVMKRSTDDGATWGKSQIVLQGTDDDPDAAATRGNPVPILDESTGRIVLLSTHNPSNADQPRTPYVQHSDDDGQTWSTAKSLGDVIDEPDWGWYATGPGGGIQLTRGEHAGRLVVGVNFSDGSGKNGAALVYSDDGGETWTRGATDVPATDDIIPQELNLFERTDGGIYAAARENAGTNTQTRAFAVSTDAGASFEAPFKLIPDLVGTPKVQGSILRLRATDSGDSYDRVLFASPVHSKLRMTMTIRSSFDEGKTWQSVDEGTVIDEDRAGYSNMAVLGNGDIGLLYEAGAYPDGDARDDIRFARISESDLGVP</sequence>
<dbReference type="RefSeq" id="WP_013021036.1">
    <property type="nucleotide sequence ID" value="NC_013947.1"/>
</dbReference>
<evidence type="ECO:0000313" key="7">
    <source>
        <dbReference type="EMBL" id="ADD45465.1"/>
    </source>
</evidence>
<dbReference type="EC" id="3.2.1.18" evidence="3"/>
<dbReference type="PANTHER" id="PTHR10628">
    <property type="entry name" value="SIALIDASE"/>
    <property type="match status" value="1"/>
</dbReference>
<proteinExistence type="inferred from homology"/>
<dbReference type="EMBL" id="CP001778">
    <property type="protein sequence ID" value="ADD45465.1"/>
    <property type="molecule type" value="Genomic_DNA"/>
</dbReference>
<feature type="region of interest" description="Disordered" evidence="4">
    <location>
        <begin position="131"/>
        <end position="152"/>
    </location>
</feature>
<dbReference type="GO" id="GO:0006689">
    <property type="term" value="P:ganglioside catabolic process"/>
    <property type="evidence" value="ECO:0007669"/>
    <property type="project" value="TreeGrafter"/>
</dbReference>
<name>D3PZ36_STANL</name>
<comment type="similarity">
    <text evidence="2">Belongs to the glycosyl hydrolase 33 family.</text>
</comment>
<evidence type="ECO:0000256" key="4">
    <source>
        <dbReference type="SAM" id="MobiDB-lite"/>
    </source>
</evidence>
<feature type="domain" description="Sialidase" evidence="6">
    <location>
        <begin position="58"/>
        <end position="361"/>
    </location>
</feature>
<dbReference type="eggNOG" id="COG4409">
    <property type="taxonomic scope" value="Bacteria"/>
</dbReference>
<feature type="signal peptide" evidence="5">
    <location>
        <begin position="1"/>
        <end position="29"/>
    </location>
</feature>
<keyword evidence="8" id="KW-1185">Reference proteome</keyword>
<dbReference type="Gene3D" id="2.120.10.10">
    <property type="match status" value="1"/>
</dbReference>
<dbReference type="GO" id="GO:0016020">
    <property type="term" value="C:membrane"/>
    <property type="evidence" value="ECO:0007669"/>
    <property type="project" value="TreeGrafter"/>
</dbReference>
<dbReference type="STRING" id="446470.Snas_5835"/>
<dbReference type="SUPFAM" id="SSF50939">
    <property type="entry name" value="Sialidases"/>
    <property type="match status" value="1"/>
</dbReference>
<organism evidence="7 8">
    <name type="scientific">Stackebrandtia nassauensis (strain DSM 44728 / CIP 108903 / NRRL B-16338 / NBRC 102104 / LLR-40K-21)</name>
    <dbReference type="NCBI Taxonomy" id="446470"/>
    <lineage>
        <taxon>Bacteria</taxon>
        <taxon>Bacillati</taxon>
        <taxon>Actinomycetota</taxon>
        <taxon>Actinomycetes</taxon>
        <taxon>Glycomycetales</taxon>
        <taxon>Glycomycetaceae</taxon>
        <taxon>Stackebrandtia</taxon>
    </lineage>
</organism>
<dbReference type="PANTHER" id="PTHR10628:SF30">
    <property type="entry name" value="EXO-ALPHA-SIALIDASE"/>
    <property type="match status" value="1"/>
</dbReference>
<evidence type="ECO:0000256" key="1">
    <source>
        <dbReference type="ARBA" id="ARBA00000427"/>
    </source>
</evidence>
<feature type="chain" id="PRO_5003048483" description="exo-alpha-sialidase" evidence="5">
    <location>
        <begin position="30"/>
        <end position="392"/>
    </location>
</feature>
<evidence type="ECO:0000313" key="8">
    <source>
        <dbReference type="Proteomes" id="UP000000844"/>
    </source>
</evidence>
<keyword evidence="7" id="KW-0378">Hydrolase</keyword>
<dbReference type="CAZy" id="GH33">
    <property type="family name" value="Glycoside Hydrolase Family 33"/>
</dbReference>
<dbReference type="GO" id="GO:0009313">
    <property type="term" value="P:oligosaccharide catabolic process"/>
    <property type="evidence" value="ECO:0007669"/>
    <property type="project" value="TreeGrafter"/>
</dbReference>
<protein>
    <recommendedName>
        <fullName evidence="3">exo-alpha-sialidase</fullName>
        <ecNumber evidence="3">3.2.1.18</ecNumber>
    </recommendedName>
</protein>
<evidence type="ECO:0000256" key="3">
    <source>
        <dbReference type="ARBA" id="ARBA00012733"/>
    </source>
</evidence>
<dbReference type="AlphaFoldDB" id="D3PZ36"/>
<gene>
    <name evidence="7" type="ordered locus">Snas_5835</name>
</gene>
<dbReference type="GO" id="GO:0005737">
    <property type="term" value="C:cytoplasm"/>
    <property type="evidence" value="ECO:0007669"/>
    <property type="project" value="TreeGrafter"/>
</dbReference>
<accession>D3PZ36</accession>
<dbReference type="InterPro" id="IPR011040">
    <property type="entry name" value="Sialidase"/>
</dbReference>
<reference evidence="7 8" key="1">
    <citation type="journal article" date="2009" name="Stand. Genomic Sci.">
        <title>Complete genome sequence of Stackebrandtia nassauensis type strain (LLR-40K-21).</title>
        <authorList>
            <person name="Munk C."/>
            <person name="Lapidus A."/>
            <person name="Copeland A."/>
            <person name="Jando M."/>
            <person name="Mayilraj S."/>
            <person name="Glavina Del Rio T."/>
            <person name="Nolan M."/>
            <person name="Chen F."/>
            <person name="Lucas S."/>
            <person name="Tice H."/>
            <person name="Cheng J.F."/>
            <person name="Han C."/>
            <person name="Detter J.C."/>
            <person name="Bruce D."/>
            <person name="Goodwin L."/>
            <person name="Chain P."/>
            <person name="Pitluck S."/>
            <person name="Goker M."/>
            <person name="Ovchinikova G."/>
            <person name="Pati A."/>
            <person name="Ivanova N."/>
            <person name="Mavromatis K."/>
            <person name="Chen A."/>
            <person name="Palaniappan K."/>
            <person name="Land M."/>
            <person name="Hauser L."/>
            <person name="Chang Y.J."/>
            <person name="Jeffries C.D."/>
            <person name="Bristow J."/>
            <person name="Eisen J.A."/>
            <person name="Markowitz V."/>
            <person name="Hugenholtz P."/>
            <person name="Kyrpides N.C."/>
            <person name="Klenk H.P."/>
        </authorList>
    </citation>
    <scope>NUCLEOTIDE SEQUENCE [LARGE SCALE GENOMIC DNA]</scope>
    <source>
        <strain evidence="8">DSM 44728 / CIP 108903 / NRRL B-16338 / NBRC 102104 / LLR-40K-21</strain>
    </source>
</reference>
<dbReference type="OrthoDB" id="7294637at2"/>
<dbReference type="Pfam" id="PF13088">
    <property type="entry name" value="BNR_2"/>
    <property type="match status" value="1"/>
</dbReference>
<dbReference type="CDD" id="cd15482">
    <property type="entry name" value="Sialidase_non-viral"/>
    <property type="match status" value="1"/>
</dbReference>
<evidence type="ECO:0000256" key="2">
    <source>
        <dbReference type="ARBA" id="ARBA00009348"/>
    </source>
</evidence>
<evidence type="ECO:0000256" key="5">
    <source>
        <dbReference type="SAM" id="SignalP"/>
    </source>
</evidence>
<dbReference type="Proteomes" id="UP000000844">
    <property type="component" value="Chromosome"/>
</dbReference>
<dbReference type="GO" id="GO:0004308">
    <property type="term" value="F:exo-alpha-sialidase activity"/>
    <property type="evidence" value="ECO:0007669"/>
    <property type="project" value="UniProtKB-EC"/>
</dbReference>
<keyword evidence="7" id="KW-0326">Glycosidase</keyword>